<feature type="coiled-coil region" evidence="13">
    <location>
        <begin position="6"/>
        <end position="33"/>
    </location>
</feature>
<proteinExistence type="predicted"/>
<dbReference type="GO" id="GO:0005634">
    <property type="term" value="C:nucleus"/>
    <property type="evidence" value="ECO:0007669"/>
    <property type="project" value="UniProtKB-SubCell"/>
</dbReference>
<dbReference type="InParanoid" id="A0A6P8ZWR4"/>
<dbReference type="SMART" id="SM00356">
    <property type="entry name" value="ZnF_C3H1"/>
    <property type="match status" value="1"/>
</dbReference>
<evidence type="ECO:0000256" key="14">
    <source>
        <dbReference type="SAM" id="MobiDB-lite"/>
    </source>
</evidence>
<dbReference type="GO" id="GO:0001227">
    <property type="term" value="F:DNA-binding transcription repressor activity, RNA polymerase II-specific"/>
    <property type="evidence" value="ECO:0007669"/>
    <property type="project" value="TreeGrafter"/>
</dbReference>
<comment type="function">
    <text evidence="1">Transcription repressor.</text>
</comment>
<evidence type="ECO:0000256" key="11">
    <source>
        <dbReference type="ARBA" id="ARBA00023242"/>
    </source>
</evidence>
<evidence type="ECO:0000313" key="17">
    <source>
        <dbReference type="Proteomes" id="UP000515158"/>
    </source>
</evidence>
<evidence type="ECO:0000256" key="3">
    <source>
        <dbReference type="ARBA" id="ARBA00022414"/>
    </source>
</evidence>
<evidence type="ECO:0000256" key="13">
    <source>
        <dbReference type="SAM" id="Coils"/>
    </source>
</evidence>
<dbReference type="RefSeq" id="XP_034249833.1">
    <property type="nucleotide sequence ID" value="XM_034393942.1"/>
</dbReference>
<evidence type="ECO:0000256" key="10">
    <source>
        <dbReference type="ARBA" id="ARBA00023163"/>
    </source>
</evidence>
<feature type="domain" description="G-patch" evidence="16">
    <location>
        <begin position="323"/>
        <end position="355"/>
    </location>
</feature>
<dbReference type="AlphaFoldDB" id="A0A6P8ZWR4"/>
<dbReference type="CDD" id="cd20384">
    <property type="entry name" value="Tudor_ZGPAT"/>
    <property type="match status" value="1"/>
</dbReference>
<dbReference type="KEGG" id="tpal:117650485"/>
<dbReference type="GO" id="GO:0008270">
    <property type="term" value="F:zinc ion binding"/>
    <property type="evidence" value="ECO:0007669"/>
    <property type="project" value="UniProtKB-KW"/>
</dbReference>
<dbReference type="Pfam" id="PF01585">
    <property type="entry name" value="G-patch"/>
    <property type="match status" value="1"/>
</dbReference>
<evidence type="ECO:0000256" key="8">
    <source>
        <dbReference type="ARBA" id="ARBA00023015"/>
    </source>
</evidence>
<dbReference type="GO" id="GO:0000978">
    <property type="term" value="F:RNA polymerase II cis-regulatory region sequence-specific DNA binding"/>
    <property type="evidence" value="ECO:0007669"/>
    <property type="project" value="TreeGrafter"/>
</dbReference>
<evidence type="ECO:0000256" key="1">
    <source>
        <dbReference type="ARBA" id="ARBA00004062"/>
    </source>
</evidence>
<keyword evidence="6 12" id="KW-0863">Zinc-finger</keyword>
<keyword evidence="11" id="KW-0539">Nucleus</keyword>
<dbReference type="FunCoup" id="A0A6P8ZWR4">
    <property type="interactions" value="1181"/>
</dbReference>
<evidence type="ECO:0000259" key="16">
    <source>
        <dbReference type="PROSITE" id="PS50174"/>
    </source>
</evidence>
<keyword evidence="10" id="KW-0804">Transcription</keyword>
<evidence type="ECO:0000256" key="2">
    <source>
        <dbReference type="ARBA" id="ARBA00004123"/>
    </source>
</evidence>
<keyword evidence="9" id="KW-0238">DNA-binding</keyword>
<keyword evidence="8" id="KW-0805">Transcription regulation</keyword>
<protein>
    <recommendedName>
        <fullName evidence="3">Zinc finger CCCH-type with G patch domain-containing protein</fullName>
    </recommendedName>
</protein>
<accession>A0A6P8ZWR4</accession>
<dbReference type="InterPro" id="IPR000467">
    <property type="entry name" value="G_patch_dom"/>
</dbReference>
<keyword evidence="17" id="KW-1185">Reference proteome</keyword>
<dbReference type="PANTHER" id="PTHR46297:SF1">
    <property type="entry name" value="ZINC FINGER CCCH-TYPE WITH G PATCH DOMAIN-CONTAINING PROTEIN"/>
    <property type="match status" value="1"/>
</dbReference>
<evidence type="ECO:0000256" key="9">
    <source>
        <dbReference type="ARBA" id="ARBA00023125"/>
    </source>
</evidence>
<keyword evidence="7 12" id="KW-0862">Zinc</keyword>
<organism evidence="18">
    <name type="scientific">Thrips palmi</name>
    <name type="common">Melon thrips</name>
    <dbReference type="NCBI Taxonomy" id="161013"/>
    <lineage>
        <taxon>Eukaryota</taxon>
        <taxon>Metazoa</taxon>
        <taxon>Ecdysozoa</taxon>
        <taxon>Arthropoda</taxon>
        <taxon>Hexapoda</taxon>
        <taxon>Insecta</taxon>
        <taxon>Pterygota</taxon>
        <taxon>Neoptera</taxon>
        <taxon>Paraneoptera</taxon>
        <taxon>Thysanoptera</taxon>
        <taxon>Terebrantia</taxon>
        <taxon>Thripoidea</taxon>
        <taxon>Thripidae</taxon>
        <taxon>Thrips</taxon>
    </lineage>
</organism>
<dbReference type="OrthoDB" id="5842926at2759"/>
<gene>
    <name evidence="18" type="primary">LOC117650485</name>
</gene>
<dbReference type="SMART" id="SM00443">
    <property type="entry name" value="G_patch"/>
    <property type="match status" value="1"/>
</dbReference>
<dbReference type="PANTHER" id="PTHR46297">
    <property type="entry name" value="ZINC FINGER CCCH-TYPE WITH G PATCH DOMAIN-CONTAINING PROTEIN"/>
    <property type="match status" value="1"/>
</dbReference>
<dbReference type="Proteomes" id="UP000515158">
    <property type="component" value="Unplaced"/>
</dbReference>
<feature type="domain" description="C3H1-type" evidence="15">
    <location>
        <begin position="169"/>
        <end position="197"/>
    </location>
</feature>
<feature type="region of interest" description="Disordered" evidence="14">
    <location>
        <begin position="265"/>
        <end position="296"/>
    </location>
</feature>
<feature type="coiled-coil region" evidence="13">
    <location>
        <begin position="380"/>
        <end position="411"/>
    </location>
</feature>
<dbReference type="Gene3D" id="2.30.30.1190">
    <property type="match status" value="1"/>
</dbReference>
<sequence>MASNEVRTLLNSLEEYEAQLHQVNATINAASNASEKETLSSLREDIVQLITLTKENLSELQSSSNSSATDTSVPNTEDDIFAKEYALFKAELDAEDGPSSSHSNECQSLATPDIASELEALQGMKCQAPFCHGWGTSYHNALVFHVEPTNNITEMDQIQVRVMFTNPTDIKMVPCSYYLEGECRFDDKKCRFSHGELAHLSELKEYKEPNFEAIKSGSRVLVLTEGKDKLWHRAIVQHEVKNSIWQVKLESSGGSKIQVGLKDMLPLEGDGDTNNGAESSSDDSFDDDSEDNNDDETVHHSAMVQLSLSKASASALGAWEQHTKGIGSRLMERMGYVIGTGLGPLGEGRVEPVEAVVFPPGKSLDHCMRLKEQAGGDSLLKTEKKLRRQKKKQLEQQKAQYEKEKKRVNVFDFLNSKLGDTSAQKGPSIRKDVEVKKALKGETSKSLNLANLQVGEDIKRAGKDLIHLKESLGRQTVGTPAYSAIASKVSMKEKEIRQLQESENRINAEQSLRKGNKKMSIF</sequence>
<evidence type="ECO:0000256" key="7">
    <source>
        <dbReference type="ARBA" id="ARBA00022833"/>
    </source>
</evidence>
<dbReference type="InterPro" id="IPR000571">
    <property type="entry name" value="Znf_CCCH"/>
</dbReference>
<evidence type="ECO:0000256" key="12">
    <source>
        <dbReference type="PROSITE-ProRule" id="PRU00723"/>
    </source>
</evidence>
<evidence type="ECO:0000313" key="18">
    <source>
        <dbReference type="RefSeq" id="XP_034249833.1"/>
    </source>
</evidence>
<evidence type="ECO:0000256" key="5">
    <source>
        <dbReference type="ARBA" id="ARBA00022723"/>
    </source>
</evidence>
<feature type="compositionally biased region" description="Acidic residues" evidence="14">
    <location>
        <begin position="280"/>
        <end position="295"/>
    </location>
</feature>
<reference evidence="18" key="1">
    <citation type="submission" date="2025-08" db="UniProtKB">
        <authorList>
            <consortium name="RefSeq"/>
        </authorList>
    </citation>
    <scope>IDENTIFICATION</scope>
    <source>
        <tissue evidence="18">Total insect</tissue>
    </source>
</reference>
<evidence type="ECO:0000256" key="4">
    <source>
        <dbReference type="ARBA" id="ARBA00022491"/>
    </source>
</evidence>
<evidence type="ECO:0000256" key="6">
    <source>
        <dbReference type="ARBA" id="ARBA00022771"/>
    </source>
</evidence>
<keyword evidence="4" id="KW-0678">Repressor</keyword>
<dbReference type="PROSITE" id="PS50174">
    <property type="entry name" value="G_PATCH"/>
    <property type="match status" value="1"/>
</dbReference>
<dbReference type="GeneID" id="117650485"/>
<name>A0A6P8ZWR4_THRPL</name>
<comment type="subcellular location">
    <subcellularLocation>
        <location evidence="2">Nucleus</location>
    </subcellularLocation>
</comment>
<dbReference type="PROSITE" id="PS50103">
    <property type="entry name" value="ZF_C3H1"/>
    <property type="match status" value="1"/>
</dbReference>
<evidence type="ECO:0000259" key="15">
    <source>
        <dbReference type="PROSITE" id="PS50103"/>
    </source>
</evidence>
<keyword evidence="13" id="KW-0175">Coiled coil</keyword>
<feature type="zinc finger region" description="C3H1-type" evidence="12">
    <location>
        <begin position="169"/>
        <end position="197"/>
    </location>
</feature>
<keyword evidence="5 12" id="KW-0479">Metal-binding</keyword>